<evidence type="ECO:0000256" key="3">
    <source>
        <dbReference type="ARBA" id="ARBA00022741"/>
    </source>
</evidence>
<evidence type="ECO:0000256" key="4">
    <source>
        <dbReference type="ARBA" id="ARBA00022777"/>
    </source>
</evidence>
<dbReference type="PROSITE" id="PS00107">
    <property type="entry name" value="PROTEIN_KINASE_ATP"/>
    <property type="match status" value="1"/>
</dbReference>
<feature type="compositionally biased region" description="Low complexity" evidence="7">
    <location>
        <begin position="23"/>
        <end position="34"/>
    </location>
</feature>
<feature type="binding site" evidence="6">
    <location>
        <position position="537"/>
    </location>
    <ligand>
        <name>ATP</name>
        <dbReference type="ChEBI" id="CHEBI:30616"/>
    </ligand>
</feature>
<sequence length="862" mass="94816">MSLRSRTSARQPPRQLSTSKFNQSESQTSPSESTRNNARPQPQPQSRSRVQRHSAFFDSSDDEILVPMKLSALTKALLNDEQSESGAKYATIGDQQASPSAQPPPLVCARRSALAAPTSSISKDRGNLRESADDLQLPPAKPMSPAASQGRGSSPAPSMRVVRLNSTPRHGILQSELRRSLSTSTQETRVEMESRKRSGERESHFQTQAEMDERQPNQEYAQTSINTSVSLECTTRASLGSSGRRIRSAGSSVVTYKRFRADGDAITPAKSAIAERAYVADNLRSTMRSKRVISVSGSLLGGPARRGRRRQTEDIEAYGEELLATAQDLESQQAQDIEPAAINQTAMTRSTSRPPISAAFGSPVQRNHPVTAAIGKRASLARLLDMDAQRTVCNSESPHHGPVPLPEIPSVRAKEVQASVPAKSRRTSTKVFDKDSSKPASPVSLETGPCAPQQSPISLERRALAVKGPNKHCSSSTLPPPKTSVVETSTAIRSIKKRQFLMRVNGRAYTRIDCIGRGGSGKVYRVATASGTVFALKRVSLTHMDEFTEKGLRGEIELLQRLRGVERVIQLIDYEMNTEKQALSVLMEVGELDFDSLLKNRQSRPEAPAHSFDITFVRYYWKEMLDDLKPANFVLVRGKLKLIDFGIANAIQTDVTSNVYRESMAGTVGYMSPESLMDSTQYAFTVMQSEQPYTPASGAHRVVKIGKPSDVWSLGCILYQMVYGISPFGKLAGPRSRIQAIVNWSHHIEIPATTEDGSCVPLALLHAMRRCLSRDQTDRPTCETLLSEANNFLYPKEYGAALSAPREGQFLPMTEELLGRVIQSVRMRCKEGFPADDRALAAWTKAYWVGLEKAVEEPKPRS</sequence>
<comment type="caution">
    <text evidence="9">The sequence shown here is derived from an EMBL/GenBank/DDBJ whole genome shotgun (WGS) entry which is preliminary data.</text>
</comment>
<dbReference type="GO" id="GO:0004712">
    <property type="term" value="F:protein serine/threonine/tyrosine kinase activity"/>
    <property type="evidence" value="ECO:0007669"/>
    <property type="project" value="TreeGrafter"/>
</dbReference>
<dbReference type="GO" id="GO:0034501">
    <property type="term" value="P:protein localization to kinetochore"/>
    <property type="evidence" value="ECO:0007669"/>
    <property type="project" value="TreeGrafter"/>
</dbReference>
<accession>A0AAD9M7A8</accession>
<gene>
    <name evidence="9" type="ORF">LX32DRAFT_669799</name>
</gene>
<feature type="region of interest" description="Disordered" evidence="7">
    <location>
        <begin position="1"/>
        <end position="62"/>
    </location>
</feature>
<dbReference type="Gene3D" id="1.10.510.10">
    <property type="entry name" value="Transferase(Phosphotransferase) domain 1"/>
    <property type="match status" value="1"/>
</dbReference>
<keyword evidence="2" id="KW-0808">Transferase</keyword>
<dbReference type="InterPro" id="IPR000719">
    <property type="entry name" value="Prot_kinase_dom"/>
</dbReference>
<dbReference type="SMART" id="SM00220">
    <property type="entry name" value="S_TKc"/>
    <property type="match status" value="1"/>
</dbReference>
<feature type="region of interest" description="Disordered" evidence="7">
    <location>
        <begin position="111"/>
        <end position="217"/>
    </location>
</feature>
<organism evidence="9 10">
    <name type="scientific">Colletotrichum zoysiae</name>
    <dbReference type="NCBI Taxonomy" id="1216348"/>
    <lineage>
        <taxon>Eukaryota</taxon>
        <taxon>Fungi</taxon>
        <taxon>Dikarya</taxon>
        <taxon>Ascomycota</taxon>
        <taxon>Pezizomycotina</taxon>
        <taxon>Sordariomycetes</taxon>
        <taxon>Hypocreomycetidae</taxon>
        <taxon>Glomerellales</taxon>
        <taxon>Glomerellaceae</taxon>
        <taxon>Colletotrichum</taxon>
        <taxon>Colletotrichum graminicola species complex</taxon>
    </lineage>
</organism>
<feature type="compositionally biased region" description="Polar residues" evidence="7">
    <location>
        <begin position="1"/>
        <end position="22"/>
    </location>
</feature>
<dbReference type="AlphaFoldDB" id="A0AAD9M7A8"/>
<evidence type="ECO:0000256" key="5">
    <source>
        <dbReference type="ARBA" id="ARBA00022840"/>
    </source>
</evidence>
<dbReference type="GO" id="GO:0007059">
    <property type="term" value="P:chromosome segregation"/>
    <property type="evidence" value="ECO:0007669"/>
    <property type="project" value="TreeGrafter"/>
</dbReference>
<protein>
    <submittedName>
        <fullName evidence="9">Kinase-like protein</fullName>
    </submittedName>
</protein>
<dbReference type="InterPro" id="IPR017441">
    <property type="entry name" value="Protein_kinase_ATP_BS"/>
</dbReference>
<dbReference type="PANTHER" id="PTHR22974">
    <property type="entry name" value="MIXED LINEAGE PROTEIN KINASE"/>
    <property type="match status" value="1"/>
</dbReference>
<dbReference type="PROSITE" id="PS50011">
    <property type="entry name" value="PROTEIN_KINASE_DOM"/>
    <property type="match status" value="1"/>
</dbReference>
<evidence type="ECO:0000256" key="1">
    <source>
        <dbReference type="ARBA" id="ARBA00022527"/>
    </source>
</evidence>
<dbReference type="Gene3D" id="3.30.200.20">
    <property type="entry name" value="Phosphorylase Kinase, domain 1"/>
    <property type="match status" value="1"/>
</dbReference>
<dbReference type="Pfam" id="PF00069">
    <property type="entry name" value="Pkinase"/>
    <property type="match status" value="1"/>
</dbReference>
<dbReference type="GO" id="GO:0005634">
    <property type="term" value="C:nucleus"/>
    <property type="evidence" value="ECO:0007669"/>
    <property type="project" value="TreeGrafter"/>
</dbReference>
<reference evidence="9" key="1">
    <citation type="submission" date="2021-06" db="EMBL/GenBank/DDBJ databases">
        <title>Comparative genomics, transcriptomics and evolutionary studies reveal genomic signatures of adaptation to plant cell wall in hemibiotrophic fungi.</title>
        <authorList>
            <consortium name="DOE Joint Genome Institute"/>
            <person name="Baroncelli R."/>
            <person name="Diaz J.F."/>
            <person name="Benocci T."/>
            <person name="Peng M."/>
            <person name="Battaglia E."/>
            <person name="Haridas S."/>
            <person name="Andreopoulos W."/>
            <person name="Labutti K."/>
            <person name="Pangilinan J."/>
            <person name="Floch G.L."/>
            <person name="Makela M.R."/>
            <person name="Henrissat B."/>
            <person name="Grigoriev I.V."/>
            <person name="Crouch J.A."/>
            <person name="De Vries R.P."/>
            <person name="Sukno S.A."/>
            <person name="Thon M.R."/>
        </authorList>
    </citation>
    <scope>NUCLEOTIDE SEQUENCE</scope>
    <source>
        <strain evidence="9">MAFF235873</strain>
    </source>
</reference>
<dbReference type="GO" id="GO:0004674">
    <property type="term" value="F:protein serine/threonine kinase activity"/>
    <property type="evidence" value="ECO:0007669"/>
    <property type="project" value="UniProtKB-KW"/>
</dbReference>
<evidence type="ECO:0000313" key="10">
    <source>
        <dbReference type="Proteomes" id="UP001232148"/>
    </source>
</evidence>
<evidence type="ECO:0000256" key="7">
    <source>
        <dbReference type="SAM" id="MobiDB-lite"/>
    </source>
</evidence>
<dbReference type="GO" id="GO:0007094">
    <property type="term" value="P:mitotic spindle assembly checkpoint signaling"/>
    <property type="evidence" value="ECO:0007669"/>
    <property type="project" value="TreeGrafter"/>
</dbReference>
<name>A0AAD9M7A8_9PEZI</name>
<evidence type="ECO:0000256" key="2">
    <source>
        <dbReference type="ARBA" id="ARBA00022679"/>
    </source>
</evidence>
<feature type="compositionally biased region" description="Basic and acidic residues" evidence="7">
    <location>
        <begin position="188"/>
        <end position="204"/>
    </location>
</feature>
<dbReference type="SUPFAM" id="SSF56112">
    <property type="entry name" value="Protein kinase-like (PK-like)"/>
    <property type="match status" value="1"/>
</dbReference>
<dbReference type="InterPro" id="IPR011009">
    <property type="entry name" value="Kinase-like_dom_sf"/>
</dbReference>
<proteinExistence type="predicted"/>
<dbReference type="GO" id="GO:0000776">
    <property type="term" value="C:kinetochore"/>
    <property type="evidence" value="ECO:0007669"/>
    <property type="project" value="TreeGrafter"/>
</dbReference>
<feature type="region of interest" description="Disordered" evidence="7">
    <location>
        <begin position="417"/>
        <end position="454"/>
    </location>
</feature>
<dbReference type="GO" id="GO:0033316">
    <property type="term" value="P:meiotic spindle assembly checkpoint signaling"/>
    <property type="evidence" value="ECO:0007669"/>
    <property type="project" value="TreeGrafter"/>
</dbReference>
<keyword evidence="1" id="KW-0723">Serine/threonine-protein kinase</keyword>
<dbReference type="Proteomes" id="UP001232148">
    <property type="component" value="Unassembled WGS sequence"/>
</dbReference>
<keyword evidence="3 6" id="KW-0547">Nucleotide-binding</keyword>
<keyword evidence="5 6" id="KW-0067">ATP-binding</keyword>
<keyword evidence="4 9" id="KW-0418">Kinase</keyword>
<keyword evidence="10" id="KW-1185">Reference proteome</keyword>
<feature type="compositionally biased region" description="Basic and acidic residues" evidence="7">
    <location>
        <begin position="122"/>
        <end position="132"/>
    </location>
</feature>
<evidence type="ECO:0000256" key="6">
    <source>
        <dbReference type="PROSITE-ProRule" id="PRU10141"/>
    </source>
</evidence>
<evidence type="ECO:0000259" key="8">
    <source>
        <dbReference type="PROSITE" id="PS50011"/>
    </source>
</evidence>
<dbReference type="FunFam" id="3.30.200.20:FF:000131">
    <property type="entry name" value="Dual specificity protein kinase TTK"/>
    <property type="match status" value="1"/>
</dbReference>
<feature type="domain" description="Protein kinase" evidence="8">
    <location>
        <begin position="509"/>
        <end position="793"/>
    </location>
</feature>
<evidence type="ECO:0000313" key="9">
    <source>
        <dbReference type="EMBL" id="KAK2034662.1"/>
    </source>
</evidence>
<dbReference type="EMBL" id="MU842813">
    <property type="protein sequence ID" value="KAK2034662.1"/>
    <property type="molecule type" value="Genomic_DNA"/>
</dbReference>
<dbReference type="GO" id="GO:0005524">
    <property type="term" value="F:ATP binding"/>
    <property type="evidence" value="ECO:0007669"/>
    <property type="project" value="UniProtKB-UniRule"/>
</dbReference>
<dbReference type="PANTHER" id="PTHR22974:SF21">
    <property type="entry name" value="DUAL SPECIFICITY PROTEIN KINASE TTK"/>
    <property type="match status" value="1"/>
</dbReference>
<feature type="compositionally biased region" description="Polar residues" evidence="7">
    <location>
        <begin position="146"/>
        <end position="156"/>
    </location>
</feature>